<dbReference type="Proteomes" id="UP000425960">
    <property type="component" value="Chromosome"/>
</dbReference>
<sequence>MIVESFPLLSFLKFTIVASLFVRLLEIPFSSIIINLYRFDLSSILLTGLLKFDLSYNDEISPFLDEITTRIKSLFSFITSFDSQSEEKMN</sequence>
<accession>A0A5K8A016</accession>
<proteinExistence type="predicted"/>
<gene>
    <name evidence="1" type="ORF">DSCO28_64350</name>
</gene>
<dbReference type="KEGG" id="dov:DSCO28_64350"/>
<evidence type="ECO:0000313" key="2">
    <source>
        <dbReference type="Proteomes" id="UP000425960"/>
    </source>
</evidence>
<dbReference type="EMBL" id="AP021876">
    <property type="protein sequence ID" value="BBO85869.1"/>
    <property type="molecule type" value="Genomic_DNA"/>
</dbReference>
<organism evidence="1 2">
    <name type="scientific">Desulfosarcina ovata subsp. sediminis</name>
    <dbReference type="NCBI Taxonomy" id="885957"/>
    <lineage>
        <taxon>Bacteria</taxon>
        <taxon>Pseudomonadati</taxon>
        <taxon>Thermodesulfobacteriota</taxon>
        <taxon>Desulfobacteria</taxon>
        <taxon>Desulfobacterales</taxon>
        <taxon>Desulfosarcinaceae</taxon>
        <taxon>Desulfosarcina</taxon>
    </lineage>
</organism>
<name>A0A5K8A016_9BACT</name>
<reference evidence="1 2" key="1">
    <citation type="submission" date="2019-11" db="EMBL/GenBank/DDBJ databases">
        <title>Comparative genomics of hydrocarbon-degrading Desulfosarcina strains.</title>
        <authorList>
            <person name="Watanabe M."/>
            <person name="Kojima H."/>
            <person name="Fukui M."/>
        </authorList>
    </citation>
    <scope>NUCLEOTIDE SEQUENCE [LARGE SCALE GENOMIC DNA]</scope>
    <source>
        <strain evidence="1 2">28bB2T</strain>
    </source>
</reference>
<dbReference type="AlphaFoldDB" id="A0A5K8A016"/>
<evidence type="ECO:0000313" key="1">
    <source>
        <dbReference type="EMBL" id="BBO85869.1"/>
    </source>
</evidence>
<protein>
    <submittedName>
        <fullName evidence="1">Uncharacterized protein</fullName>
    </submittedName>
</protein>